<evidence type="ECO:0000256" key="2">
    <source>
        <dbReference type="ARBA" id="ARBA00023002"/>
    </source>
</evidence>
<dbReference type="PRINTS" id="PR00081">
    <property type="entry name" value="GDHRDH"/>
</dbReference>
<comment type="similarity">
    <text evidence="1 3">Belongs to the short-chain dehydrogenases/reductases (SDR) family.</text>
</comment>
<dbReference type="PANTHER" id="PTHR44196:SF1">
    <property type="entry name" value="DEHYDROGENASE_REDUCTASE SDR FAMILY MEMBER 7B"/>
    <property type="match status" value="1"/>
</dbReference>
<dbReference type="GO" id="GO:0016491">
    <property type="term" value="F:oxidoreductase activity"/>
    <property type="evidence" value="ECO:0007669"/>
    <property type="project" value="UniProtKB-KW"/>
</dbReference>
<name>A0A1M5IPM5_9BRAD</name>
<dbReference type="AlphaFoldDB" id="A0A1M5IPM5"/>
<dbReference type="Gene3D" id="3.40.50.720">
    <property type="entry name" value="NAD(P)-binding Rossmann-like Domain"/>
    <property type="match status" value="1"/>
</dbReference>
<gene>
    <name evidence="4" type="ORF">SAMN05443248_1076</name>
</gene>
<evidence type="ECO:0000313" key="4">
    <source>
        <dbReference type="EMBL" id="SHG30278.1"/>
    </source>
</evidence>
<dbReference type="PANTHER" id="PTHR44196">
    <property type="entry name" value="DEHYDROGENASE/REDUCTASE SDR FAMILY MEMBER 7B"/>
    <property type="match status" value="1"/>
</dbReference>
<evidence type="ECO:0000256" key="1">
    <source>
        <dbReference type="ARBA" id="ARBA00006484"/>
    </source>
</evidence>
<dbReference type="InterPro" id="IPR036291">
    <property type="entry name" value="NAD(P)-bd_dom_sf"/>
</dbReference>
<dbReference type="Pfam" id="PF00106">
    <property type="entry name" value="adh_short"/>
    <property type="match status" value="1"/>
</dbReference>
<evidence type="ECO:0000313" key="5">
    <source>
        <dbReference type="Proteomes" id="UP000189796"/>
    </source>
</evidence>
<dbReference type="Proteomes" id="UP000189796">
    <property type="component" value="Chromosome I"/>
</dbReference>
<keyword evidence="2" id="KW-0560">Oxidoreductase</keyword>
<dbReference type="CDD" id="cd05233">
    <property type="entry name" value="SDR_c"/>
    <property type="match status" value="1"/>
</dbReference>
<dbReference type="SUPFAM" id="SSF51735">
    <property type="entry name" value="NAD(P)-binding Rossmann-fold domains"/>
    <property type="match status" value="1"/>
</dbReference>
<reference evidence="4 5" key="1">
    <citation type="submission" date="2016-11" db="EMBL/GenBank/DDBJ databases">
        <authorList>
            <person name="Jaros S."/>
            <person name="Januszkiewicz K."/>
            <person name="Wedrychowicz H."/>
        </authorList>
    </citation>
    <scope>NUCLEOTIDE SEQUENCE [LARGE SCALE GENOMIC DNA]</scope>
    <source>
        <strain evidence="4 5">GAS138</strain>
    </source>
</reference>
<sequence>MSRSLENMTALVTGASSGIGRATASLLARSKARVALVGRRQAALEELATECGSLASAYPCDMTDDTQLKGLATRLQADFARIDILVHSAGIIKLGRTETSPVADLDAQYAANVRGPYILTQLLLPLLRAVSGQIVFVNSLITRVNNTGGRGSYAATQQAVHSIANALRDEVNEAGVRVTTIFPGTTATQRQVNLHEISGKRYDPDRMLQPEDVAEAVLFALTIGRTAEITDLYLRPMLKPLV</sequence>
<dbReference type="EMBL" id="LT670817">
    <property type="protein sequence ID" value="SHG30278.1"/>
    <property type="molecule type" value="Genomic_DNA"/>
</dbReference>
<dbReference type="GO" id="GO:0016020">
    <property type="term" value="C:membrane"/>
    <property type="evidence" value="ECO:0007669"/>
    <property type="project" value="TreeGrafter"/>
</dbReference>
<dbReference type="InterPro" id="IPR002347">
    <property type="entry name" value="SDR_fam"/>
</dbReference>
<accession>A0A1M5IPM5</accession>
<organism evidence="4 5">
    <name type="scientific">Bradyrhizobium erythrophlei</name>
    <dbReference type="NCBI Taxonomy" id="1437360"/>
    <lineage>
        <taxon>Bacteria</taxon>
        <taxon>Pseudomonadati</taxon>
        <taxon>Pseudomonadota</taxon>
        <taxon>Alphaproteobacteria</taxon>
        <taxon>Hyphomicrobiales</taxon>
        <taxon>Nitrobacteraceae</taxon>
        <taxon>Bradyrhizobium</taxon>
    </lineage>
</organism>
<dbReference type="PRINTS" id="PR00080">
    <property type="entry name" value="SDRFAMILY"/>
</dbReference>
<protein>
    <submittedName>
        <fullName evidence="4">NADP-dependent 3-hydroxy acid dehydrogenase YdfG</fullName>
    </submittedName>
</protein>
<proteinExistence type="inferred from homology"/>
<evidence type="ECO:0000256" key="3">
    <source>
        <dbReference type="RuleBase" id="RU000363"/>
    </source>
</evidence>